<dbReference type="AlphaFoldDB" id="A0A9D4ULD1"/>
<accession>A0A9D4ULD1</accession>
<dbReference type="EMBL" id="JABFUD020000014">
    <property type="protein sequence ID" value="KAI5070024.1"/>
    <property type="molecule type" value="Genomic_DNA"/>
</dbReference>
<proteinExistence type="predicted"/>
<organism evidence="1 2">
    <name type="scientific">Adiantum capillus-veneris</name>
    <name type="common">Maidenhair fern</name>
    <dbReference type="NCBI Taxonomy" id="13818"/>
    <lineage>
        <taxon>Eukaryota</taxon>
        <taxon>Viridiplantae</taxon>
        <taxon>Streptophyta</taxon>
        <taxon>Embryophyta</taxon>
        <taxon>Tracheophyta</taxon>
        <taxon>Polypodiopsida</taxon>
        <taxon>Polypodiidae</taxon>
        <taxon>Polypodiales</taxon>
        <taxon>Pteridineae</taxon>
        <taxon>Pteridaceae</taxon>
        <taxon>Vittarioideae</taxon>
        <taxon>Adiantum</taxon>
    </lineage>
</organism>
<evidence type="ECO:0000313" key="1">
    <source>
        <dbReference type="EMBL" id="KAI5070024.1"/>
    </source>
</evidence>
<sequence length="123" mass="13556">MKRFYAAEEEEQVDHRSSKVARQQKHAECSSYTALPLAPAFPMISCALSDAKPPFNGGNEQYYLSVAAACFQVPSAACSTQMQLVDMQGPSNTSSAAAYKETWLSITGQHEKEYHARPCATFR</sequence>
<name>A0A9D4ULD1_ADICA</name>
<gene>
    <name evidence="1" type="ORF">GOP47_0014367</name>
</gene>
<evidence type="ECO:0000313" key="2">
    <source>
        <dbReference type="Proteomes" id="UP000886520"/>
    </source>
</evidence>
<protein>
    <submittedName>
        <fullName evidence="1">Uncharacterized protein</fullName>
    </submittedName>
</protein>
<keyword evidence="2" id="KW-1185">Reference proteome</keyword>
<comment type="caution">
    <text evidence="1">The sequence shown here is derived from an EMBL/GenBank/DDBJ whole genome shotgun (WGS) entry which is preliminary data.</text>
</comment>
<reference evidence="1" key="1">
    <citation type="submission" date="2021-01" db="EMBL/GenBank/DDBJ databases">
        <title>Adiantum capillus-veneris genome.</title>
        <authorList>
            <person name="Fang Y."/>
            <person name="Liao Q."/>
        </authorList>
    </citation>
    <scope>NUCLEOTIDE SEQUENCE</scope>
    <source>
        <strain evidence="1">H3</strain>
        <tissue evidence="1">Leaf</tissue>
    </source>
</reference>
<dbReference type="Proteomes" id="UP000886520">
    <property type="component" value="Chromosome 14"/>
</dbReference>